<evidence type="ECO:0000256" key="5">
    <source>
        <dbReference type="ARBA" id="ARBA00022840"/>
    </source>
</evidence>
<dbReference type="RefSeq" id="WP_206291097.1">
    <property type="nucleotide sequence ID" value="NZ_CP063458.1"/>
</dbReference>
<keyword evidence="4 8" id="KW-0418">Kinase</keyword>
<dbReference type="GO" id="GO:0016301">
    <property type="term" value="F:kinase activity"/>
    <property type="evidence" value="ECO:0007669"/>
    <property type="project" value="UniProtKB-KW"/>
</dbReference>
<name>A0A7M2WRH1_9BACT</name>
<dbReference type="CDD" id="cd01164">
    <property type="entry name" value="FruK_PfkB_like"/>
    <property type="match status" value="1"/>
</dbReference>
<dbReference type="Pfam" id="PF00294">
    <property type="entry name" value="PfkB"/>
    <property type="match status" value="1"/>
</dbReference>
<dbReference type="PIRSF" id="PIRSF000535">
    <property type="entry name" value="1PFK/6PFK/LacC"/>
    <property type="match status" value="1"/>
</dbReference>
<evidence type="ECO:0000256" key="3">
    <source>
        <dbReference type="ARBA" id="ARBA00022741"/>
    </source>
</evidence>
<evidence type="ECO:0000256" key="2">
    <source>
        <dbReference type="ARBA" id="ARBA00022679"/>
    </source>
</evidence>
<comment type="similarity">
    <text evidence="1">Belongs to the carbohydrate kinase PfkB family.</text>
</comment>
<dbReference type="PANTHER" id="PTHR46566">
    <property type="entry name" value="1-PHOSPHOFRUCTOKINASE-RELATED"/>
    <property type="match status" value="1"/>
</dbReference>
<dbReference type="InterPro" id="IPR017583">
    <property type="entry name" value="Tagatose/fructose_Pkinase"/>
</dbReference>
<dbReference type="Gene3D" id="3.40.1190.20">
    <property type="match status" value="1"/>
</dbReference>
<keyword evidence="2 6" id="KW-0808">Transferase</keyword>
<gene>
    <name evidence="8" type="ORF">IPV69_17925</name>
</gene>
<dbReference type="KEGG" id="hbs:IPV69_17925"/>
<evidence type="ECO:0000259" key="7">
    <source>
        <dbReference type="Pfam" id="PF00294"/>
    </source>
</evidence>
<dbReference type="GO" id="GO:0005524">
    <property type="term" value="F:ATP binding"/>
    <property type="evidence" value="ECO:0007669"/>
    <property type="project" value="UniProtKB-KW"/>
</dbReference>
<dbReference type="NCBIfam" id="TIGR03168">
    <property type="entry name" value="1-PFK"/>
    <property type="match status" value="1"/>
</dbReference>
<dbReference type="SUPFAM" id="SSF53613">
    <property type="entry name" value="Ribokinase-like"/>
    <property type="match status" value="1"/>
</dbReference>
<feature type="domain" description="Carbohydrate kinase PfkB" evidence="7">
    <location>
        <begin position="2"/>
        <end position="287"/>
    </location>
</feature>
<evidence type="ECO:0000256" key="6">
    <source>
        <dbReference type="PIRNR" id="PIRNR000535"/>
    </source>
</evidence>
<reference evidence="8 9" key="1">
    <citation type="submission" date="2020-10" db="EMBL/GenBank/DDBJ databases">
        <title>Wide distribution of Phycisphaera-like planctomycetes from WD2101 soil group in peatlands and genome analysis of the first cultivated representative.</title>
        <authorList>
            <person name="Dedysh S.N."/>
            <person name="Beletsky A.V."/>
            <person name="Ivanova A."/>
            <person name="Kulichevskaya I.S."/>
            <person name="Suzina N.E."/>
            <person name="Philippov D.A."/>
            <person name="Rakitin A.L."/>
            <person name="Mardanov A.V."/>
            <person name="Ravin N.V."/>
        </authorList>
    </citation>
    <scope>NUCLEOTIDE SEQUENCE [LARGE SCALE GENOMIC DNA]</scope>
    <source>
        <strain evidence="8 9">M1803</strain>
    </source>
</reference>
<dbReference type="PANTHER" id="PTHR46566:SF2">
    <property type="entry name" value="ATP-DEPENDENT 6-PHOSPHOFRUCTOKINASE ISOZYME 2"/>
    <property type="match status" value="1"/>
</dbReference>
<sequence>MILCIGTTPTFQRTLVFERLTLDDVNRAITCDDYASGKSINVARVARLIGAEVVETGFVGGIRGGQLRDSLSQDGIVHDFVEAAVQTRLCTTVIDKARGTVTELVEESAAVERPAWERLRRKVAHWMKMAKVCVLSGSLPPDGDEDFYADVIATARRQGVLTILDTRGRPLLRALREDGFIVKLNRSELATTAGRTLRGDAGLRRAMREVCPVGGQVIVTMGGEGAMAWDGTTFWRIPAPKVKAINPIGSGDSFAAGLAVALSRGQKPEKAYALAAVCGAANAMHPRAGYVDRKVVTRIAGGVRIKAI</sequence>
<dbReference type="GO" id="GO:0016773">
    <property type="term" value="F:phosphotransferase activity, alcohol group as acceptor"/>
    <property type="evidence" value="ECO:0007669"/>
    <property type="project" value="InterPro"/>
</dbReference>
<evidence type="ECO:0000313" key="8">
    <source>
        <dbReference type="EMBL" id="QOV88127.1"/>
    </source>
</evidence>
<evidence type="ECO:0000256" key="1">
    <source>
        <dbReference type="ARBA" id="ARBA00010688"/>
    </source>
</evidence>
<dbReference type="InterPro" id="IPR029056">
    <property type="entry name" value="Ribokinase-like"/>
</dbReference>
<keyword evidence="3" id="KW-0547">Nucleotide-binding</keyword>
<dbReference type="Proteomes" id="UP000593765">
    <property type="component" value="Chromosome"/>
</dbReference>
<keyword evidence="9" id="KW-1185">Reference proteome</keyword>
<dbReference type="GO" id="GO:0005975">
    <property type="term" value="P:carbohydrate metabolic process"/>
    <property type="evidence" value="ECO:0007669"/>
    <property type="project" value="InterPro"/>
</dbReference>
<dbReference type="AlphaFoldDB" id="A0A7M2WRH1"/>
<evidence type="ECO:0000313" key="9">
    <source>
        <dbReference type="Proteomes" id="UP000593765"/>
    </source>
</evidence>
<accession>A0A7M2WRH1</accession>
<organism evidence="8 9">
    <name type="scientific">Humisphaera borealis</name>
    <dbReference type="NCBI Taxonomy" id="2807512"/>
    <lineage>
        <taxon>Bacteria</taxon>
        <taxon>Pseudomonadati</taxon>
        <taxon>Planctomycetota</taxon>
        <taxon>Phycisphaerae</taxon>
        <taxon>Tepidisphaerales</taxon>
        <taxon>Tepidisphaeraceae</taxon>
        <taxon>Humisphaera</taxon>
    </lineage>
</organism>
<proteinExistence type="inferred from homology"/>
<dbReference type="PROSITE" id="PS00584">
    <property type="entry name" value="PFKB_KINASES_2"/>
    <property type="match status" value="1"/>
</dbReference>
<dbReference type="InterPro" id="IPR002173">
    <property type="entry name" value="Carboh/pur_kinase_PfkB_CS"/>
</dbReference>
<evidence type="ECO:0000256" key="4">
    <source>
        <dbReference type="ARBA" id="ARBA00022777"/>
    </source>
</evidence>
<dbReference type="EC" id="2.7.1.-" evidence="8"/>
<protein>
    <submittedName>
        <fullName evidence="8">Hexose kinase</fullName>
        <ecNumber evidence="8">2.7.1.-</ecNumber>
    </submittedName>
</protein>
<dbReference type="EMBL" id="CP063458">
    <property type="protein sequence ID" value="QOV88127.1"/>
    <property type="molecule type" value="Genomic_DNA"/>
</dbReference>
<dbReference type="InterPro" id="IPR011611">
    <property type="entry name" value="PfkB_dom"/>
</dbReference>
<keyword evidence="5" id="KW-0067">ATP-binding</keyword>